<feature type="region of interest" description="Disordered" evidence="2">
    <location>
        <begin position="452"/>
        <end position="484"/>
    </location>
</feature>
<organism evidence="3 4">
    <name type="scientific">Cymbomonas tetramitiformis</name>
    <dbReference type="NCBI Taxonomy" id="36881"/>
    <lineage>
        <taxon>Eukaryota</taxon>
        <taxon>Viridiplantae</taxon>
        <taxon>Chlorophyta</taxon>
        <taxon>Pyramimonadophyceae</taxon>
        <taxon>Pyramimonadales</taxon>
        <taxon>Pyramimonadaceae</taxon>
        <taxon>Cymbomonas</taxon>
    </lineage>
</organism>
<comment type="caution">
    <text evidence="3">The sequence shown here is derived from an EMBL/GenBank/DDBJ whole genome shotgun (WGS) entry which is preliminary data.</text>
</comment>
<evidence type="ECO:0000313" key="3">
    <source>
        <dbReference type="EMBL" id="KAK3267808.1"/>
    </source>
</evidence>
<protein>
    <submittedName>
        <fullName evidence="3">Uncharacterized protein</fullName>
    </submittedName>
</protein>
<proteinExistence type="predicted"/>
<feature type="non-terminal residue" evidence="3">
    <location>
        <position position="673"/>
    </location>
</feature>
<evidence type="ECO:0000256" key="1">
    <source>
        <dbReference type="SAM" id="Coils"/>
    </source>
</evidence>
<accession>A0AAE0FXW8</accession>
<dbReference type="Proteomes" id="UP001190700">
    <property type="component" value="Unassembled WGS sequence"/>
</dbReference>
<sequence>MHSSDIGSAVGLESPPPAGTTFVELASPASLFTRTPTTAPAQAQGTSIYSSASAHDAYVEEYAARFTSPKAHASQFGFEAHSPNAANPISPEAIRANHNTDPIMLGHHSPEGIPANAYYADSRHALVSGAVSTEATRGDVVLQLKAALTEKDLELVELREQHLTLATRCAEARNNWEDALQAKDRAIKQLEEALSAKERALHAGASSGQELKEMAYRAQLEASQFRAESATLAQTNEDKERRMRQLDAINTEVRESLREERVRRSRQETLNRRKLEAAEARVHEMEEGVKAAVGATHETQVAADELRTIVWDREAQLTDLQISNQQLEEDLEAAKSNLLAAKEERVSLVEHAEAMKVRSEASWEAERSALQQAAERQAEAVEKSERAAVSEEIQARVDELNRHITQLRGTVTKREASAKRHREAAKTLKEQLAKSESSAADLQLAVQRLERESAELPSSARQQGQAEVSRGRGLRMRHGGGGGWQLAEEARRQVANLQGGCAHLQQRLSQVEVDHAKAVAAATQLHIEAEEARMSAAGRSVINEQLSRTVRTLLPVAHPLSASHTRGDAREFTILDAEGIEFCTRRFGANNTLRELRLFVIKFSAPLPWITPANANFFKYFRFPQVDVSDEHDANADEYLQLHDYRIHLPGSTVRPGEAERGYTPFALLSNAQ</sequence>
<keyword evidence="1" id="KW-0175">Coiled coil</keyword>
<feature type="coiled-coil region" evidence="1">
    <location>
        <begin position="317"/>
        <end position="452"/>
    </location>
</feature>
<feature type="coiled-coil region" evidence="1">
    <location>
        <begin position="141"/>
        <end position="200"/>
    </location>
</feature>
<feature type="region of interest" description="Disordered" evidence="2">
    <location>
        <begin position="1"/>
        <end position="20"/>
    </location>
</feature>
<dbReference type="EMBL" id="LGRX02012184">
    <property type="protein sequence ID" value="KAK3267808.1"/>
    <property type="molecule type" value="Genomic_DNA"/>
</dbReference>
<keyword evidence="4" id="KW-1185">Reference proteome</keyword>
<dbReference type="AlphaFoldDB" id="A0AAE0FXW8"/>
<name>A0AAE0FXW8_9CHLO</name>
<evidence type="ECO:0000256" key="2">
    <source>
        <dbReference type="SAM" id="MobiDB-lite"/>
    </source>
</evidence>
<gene>
    <name evidence="3" type="ORF">CYMTET_23651</name>
</gene>
<reference evidence="3 4" key="1">
    <citation type="journal article" date="2015" name="Genome Biol. Evol.">
        <title>Comparative Genomics of a Bacterivorous Green Alga Reveals Evolutionary Causalities and Consequences of Phago-Mixotrophic Mode of Nutrition.</title>
        <authorList>
            <person name="Burns J.A."/>
            <person name="Paasch A."/>
            <person name="Narechania A."/>
            <person name="Kim E."/>
        </authorList>
    </citation>
    <scope>NUCLEOTIDE SEQUENCE [LARGE SCALE GENOMIC DNA]</scope>
    <source>
        <strain evidence="3 4">PLY_AMNH</strain>
    </source>
</reference>
<evidence type="ECO:0000313" key="4">
    <source>
        <dbReference type="Proteomes" id="UP001190700"/>
    </source>
</evidence>